<dbReference type="EMBL" id="BAAANF010000001">
    <property type="protein sequence ID" value="GAA1662793.1"/>
    <property type="molecule type" value="Genomic_DNA"/>
</dbReference>
<evidence type="ECO:0000313" key="1">
    <source>
        <dbReference type="EMBL" id="GAA1662793.1"/>
    </source>
</evidence>
<proteinExistence type="predicted"/>
<dbReference type="Proteomes" id="UP001500280">
    <property type="component" value="Unassembled WGS sequence"/>
</dbReference>
<comment type="caution">
    <text evidence="1">The sequence shown here is derived from an EMBL/GenBank/DDBJ whole genome shotgun (WGS) entry which is preliminary data.</text>
</comment>
<keyword evidence="2" id="KW-1185">Reference proteome</keyword>
<evidence type="ECO:0000313" key="2">
    <source>
        <dbReference type="Proteomes" id="UP001500280"/>
    </source>
</evidence>
<protein>
    <submittedName>
        <fullName evidence="1">Uncharacterized protein</fullName>
    </submittedName>
</protein>
<accession>A0ABN2FZQ7</accession>
<reference evidence="1 2" key="1">
    <citation type="journal article" date="2019" name="Int. J. Syst. Evol. Microbiol.">
        <title>The Global Catalogue of Microorganisms (GCM) 10K type strain sequencing project: providing services to taxonomists for standard genome sequencing and annotation.</title>
        <authorList>
            <consortium name="The Broad Institute Genomics Platform"/>
            <consortium name="The Broad Institute Genome Sequencing Center for Infectious Disease"/>
            <person name="Wu L."/>
            <person name="Ma J."/>
        </authorList>
    </citation>
    <scope>NUCLEOTIDE SEQUENCE [LARGE SCALE GENOMIC DNA]</scope>
    <source>
        <strain evidence="1 2">JCM 14307</strain>
    </source>
</reference>
<organism evidence="1 2">
    <name type="scientific">Kribbella yunnanensis</name>
    <dbReference type="NCBI Taxonomy" id="190194"/>
    <lineage>
        <taxon>Bacteria</taxon>
        <taxon>Bacillati</taxon>
        <taxon>Actinomycetota</taxon>
        <taxon>Actinomycetes</taxon>
        <taxon>Propionibacteriales</taxon>
        <taxon>Kribbellaceae</taxon>
        <taxon>Kribbella</taxon>
    </lineage>
</organism>
<name>A0ABN2FZQ7_9ACTN</name>
<gene>
    <name evidence="1" type="ORF">GCM10009745_00450</name>
</gene>
<sequence>MFFVDPPAHEVHTTAMASAICALCGRQAESEDVPLTWATSVENGRKLNYCDVCARENVRGIEGKLDPIYW</sequence>